<dbReference type="AlphaFoldDB" id="A0A5A7RFN9"/>
<gene>
    <name evidence="1" type="ORF">STAS_33709</name>
</gene>
<name>A0A5A7RFN9_STRAF</name>
<reference evidence="2" key="1">
    <citation type="journal article" date="2019" name="Curr. Biol.">
        <title>Genome Sequence of Striga asiatica Provides Insight into the Evolution of Plant Parasitism.</title>
        <authorList>
            <person name="Yoshida S."/>
            <person name="Kim S."/>
            <person name="Wafula E.K."/>
            <person name="Tanskanen J."/>
            <person name="Kim Y.M."/>
            <person name="Honaas L."/>
            <person name="Yang Z."/>
            <person name="Spallek T."/>
            <person name="Conn C.E."/>
            <person name="Ichihashi Y."/>
            <person name="Cheong K."/>
            <person name="Cui S."/>
            <person name="Der J.P."/>
            <person name="Gundlach H."/>
            <person name="Jiao Y."/>
            <person name="Hori C."/>
            <person name="Ishida J.K."/>
            <person name="Kasahara H."/>
            <person name="Kiba T."/>
            <person name="Kim M.S."/>
            <person name="Koo N."/>
            <person name="Laohavisit A."/>
            <person name="Lee Y.H."/>
            <person name="Lumba S."/>
            <person name="McCourt P."/>
            <person name="Mortimer J.C."/>
            <person name="Mutuku J.M."/>
            <person name="Nomura T."/>
            <person name="Sasaki-Sekimoto Y."/>
            <person name="Seto Y."/>
            <person name="Wang Y."/>
            <person name="Wakatake T."/>
            <person name="Sakakibara H."/>
            <person name="Demura T."/>
            <person name="Yamaguchi S."/>
            <person name="Yoneyama K."/>
            <person name="Manabe R.I."/>
            <person name="Nelson D.C."/>
            <person name="Schulman A.H."/>
            <person name="Timko M.P."/>
            <person name="dePamphilis C.W."/>
            <person name="Choi D."/>
            <person name="Shirasu K."/>
        </authorList>
    </citation>
    <scope>NUCLEOTIDE SEQUENCE [LARGE SCALE GENOMIC DNA]</scope>
    <source>
        <strain evidence="2">cv. UVA1</strain>
    </source>
</reference>
<evidence type="ECO:0000313" key="2">
    <source>
        <dbReference type="Proteomes" id="UP000325081"/>
    </source>
</evidence>
<evidence type="ECO:0000313" key="1">
    <source>
        <dbReference type="EMBL" id="GER56002.1"/>
    </source>
</evidence>
<dbReference type="EMBL" id="BKCP01012403">
    <property type="protein sequence ID" value="GER56002.1"/>
    <property type="molecule type" value="Genomic_DNA"/>
</dbReference>
<sequence>MKRVVRRMGRHSRTRARGLSVDPLLTLQQLAREAHVRIRHSPSRFHELERIVEALTFSPHEISYDERSRARNSMTTVDEHASSLFSDILEIIKNIVQNARDVLGRAVLQPKGLVHKLVFEILGAAEPNAVQHVGYPASLSFLHSNSLSGAGFSRGVDEWGFAPGVRGLGQTPRSSEPALGQSSMVGRIMERGWSGGKQARALLFHCGPELDFRRSDHETDLEYVLQFLPGDDA</sequence>
<keyword evidence="2" id="KW-1185">Reference proteome</keyword>
<protein>
    <submittedName>
        <fullName evidence="1">UBA/THIF-type NAD/FAD binding protein</fullName>
    </submittedName>
</protein>
<organism evidence="1 2">
    <name type="scientific">Striga asiatica</name>
    <name type="common">Asiatic witchweed</name>
    <name type="synonym">Buchnera asiatica</name>
    <dbReference type="NCBI Taxonomy" id="4170"/>
    <lineage>
        <taxon>Eukaryota</taxon>
        <taxon>Viridiplantae</taxon>
        <taxon>Streptophyta</taxon>
        <taxon>Embryophyta</taxon>
        <taxon>Tracheophyta</taxon>
        <taxon>Spermatophyta</taxon>
        <taxon>Magnoliopsida</taxon>
        <taxon>eudicotyledons</taxon>
        <taxon>Gunneridae</taxon>
        <taxon>Pentapetalae</taxon>
        <taxon>asterids</taxon>
        <taxon>lamiids</taxon>
        <taxon>Lamiales</taxon>
        <taxon>Orobanchaceae</taxon>
        <taxon>Buchnereae</taxon>
        <taxon>Striga</taxon>
    </lineage>
</organism>
<proteinExistence type="predicted"/>
<feature type="non-terminal residue" evidence="1">
    <location>
        <position position="233"/>
    </location>
</feature>
<dbReference type="Proteomes" id="UP000325081">
    <property type="component" value="Unassembled WGS sequence"/>
</dbReference>
<dbReference type="OrthoDB" id="10612267at2759"/>
<accession>A0A5A7RFN9</accession>
<comment type="caution">
    <text evidence="1">The sequence shown here is derived from an EMBL/GenBank/DDBJ whole genome shotgun (WGS) entry which is preliminary data.</text>
</comment>